<dbReference type="KEGG" id="cpra:CPter91_1808"/>
<protein>
    <recommendedName>
        <fullName evidence="1">Zinc finger CGNR domain-containing protein</fullName>
    </recommendedName>
</protein>
<dbReference type="EMBL" id="CP013234">
    <property type="protein sequence ID" value="AMP04181.1"/>
    <property type="molecule type" value="Genomic_DNA"/>
</dbReference>
<name>A0A127Q2C6_9BURK</name>
<dbReference type="STRING" id="279113.CPter91_1808"/>
<dbReference type="Pfam" id="PF11706">
    <property type="entry name" value="zf-CGNR"/>
    <property type="match status" value="1"/>
</dbReference>
<reference evidence="2 3" key="1">
    <citation type="submission" date="2015-11" db="EMBL/GenBank/DDBJ databases">
        <title>Exploring the genomic traits of fungus-feeding bacterial genus Collimonas.</title>
        <authorList>
            <person name="Song C."/>
            <person name="Schmidt R."/>
            <person name="de Jager V."/>
            <person name="Krzyzanowska D."/>
            <person name="Jongedijk E."/>
            <person name="Cankar K."/>
            <person name="Beekwilder J."/>
            <person name="van Veen A."/>
            <person name="de Boer W."/>
            <person name="van Veen J.A."/>
            <person name="Garbeva P."/>
        </authorList>
    </citation>
    <scope>NUCLEOTIDE SEQUENCE [LARGE SCALE GENOMIC DNA]</scope>
    <source>
        <strain evidence="2 3">Ter91</strain>
    </source>
</reference>
<dbReference type="PATRIC" id="fig|279113.9.peg.1792"/>
<dbReference type="AlphaFoldDB" id="A0A127Q2C6"/>
<dbReference type="Pfam" id="PF07336">
    <property type="entry name" value="ABATE"/>
    <property type="match status" value="1"/>
</dbReference>
<feature type="domain" description="Zinc finger CGNR" evidence="1">
    <location>
        <begin position="102"/>
        <end position="142"/>
    </location>
</feature>
<dbReference type="PANTHER" id="PTHR35525:SF3">
    <property type="entry name" value="BLL6575 PROTEIN"/>
    <property type="match status" value="1"/>
</dbReference>
<evidence type="ECO:0000313" key="2">
    <source>
        <dbReference type="EMBL" id="AMP04181.1"/>
    </source>
</evidence>
<dbReference type="Gene3D" id="1.10.3300.10">
    <property type="entry name" value="Jann2411-like domain"/>
    <property type="match status" value="1"/>
</dbReference>
<dbReference type="InterPro" id="IPR023286">
    <property type="entry name" value="ABATE_dom_sf"/>
</dbReference>
<organism evidence="2 3">
    <name type="scientific">Collimonas pratensis</name>
    <dbReference type="NCBI Taxonomy" id="279113"/>
    <lineage>
        <taxon>Bacteria</taxon>
        <taxon>Pseudomonadati</taxon>
        <taxon>Pseudomonadota</taxon>
        <taxon>Betaproteobacteria</taxon>
        <taxon>Burkholderiales</taxon>
        <taxon>Oxalobacteraceae</taxon>
        <taxon>Collimonas</taxon>
    </lineage>
</organism>
<proteinExistence type="predicted"/>
<evidence type="ECO:0000313" key="3">
    <source>
        <dbReference type="Proteomes" id="UP000074561"/>
    </source>
</evidence>
<evidence type="ECO:0000259" key="1">
    <source>
        <dbReference type="Pfam" id="PF11706"/>
    </source>
</evidence>
<dbReference type="SUPFAM" id="SSF160904">
    <property type="entry name" value="Jann2411-like"/>
    <property type="match status" value="1"/>
</dbReference>
<gene>
    <name evidence="2" type="ORF">CPter91_1808</name>
</gene>
<dbReference type="PANTHER" id="PTHR35525">
    <property type="entry name" value="BLL6575 PROTEIN"/>
    <property type="match status" value="1"/>
</dbReference>
<dbReference type="InterPro" id="IPR021005">
    <property type="entry name" value="Znf_CGNR"/>
</dbReference>
<dbReference type="Proteomes" id="UP000074561">
    <property type="component" value="Chromosome"/>
</dbReference>
<accession>A0A127Q2C6</accession>
<dbReference type="InterPro" id="IPR010852">
    <property type="entry name" value="ABATE"/>
</dbReference>
<sequence length="146" mass="16376">MIESFRATHLPDEKTALASAIALREVLYRLYLSNAEGVEPDKKDLAVLREYLNSVAPRSELSRSGGRYEWGIDGQHVDLTCLLSPVLWSAVDLLGGTRLGKLKRCANDQCKWLFVDDSKNGSRRWCSMSSCGNRAKAHRHYHSKPG</sequence>